<accession>A0A7C1AW17</accession>
<dbReference type="PANTHER" id="PTHR35894:SF1">
    <property type="entry name" value="PHOSPHORIBULOKINASE _ URIDINE KINASE FAMILY"/>
    <property type="match status" value="1"/>
</dbReference>
<protein>
    <submittedName>
        <fullName evidence="1">ATPase</fullName>
    </submittedName>
</protein>
<dbReference type="EMBL" id="DQZW01000201">
    <property type="protein sequence ID" value="HDL90098.1"/>
    <property type="molecule type" value="Genomic_DNA"/>
</dbReference>
<gene>
    <name evidence="1" type="ORF">ENG14_04265</name>
</gene>
<feature type="non-terminal residue" evidence="1">
    <location>
        <position position="57"/>
    </location>
</feature>
<proteinExistence type="predicted"/>
<dbReference type="AlphaFoldDB" id="A0A7C1AW17"/>
<dbReference type="InterPro" id="IPR027417">
    <property type="entry name" value="P-loop_NTPase"/>
</dbReference>
<comment type="caution">
    <text evidence="1">The sequence shown here is derived from an EMBL/GenBank/DDBJ whole genome shotgun (WGS) entry which is preliminary data.</text>
</comment>
<dbReference type="SUPFAM" id="SSF52540">
    <property type="entry name" value="P-loop containing nucleoside triphosphate hydrolases"/>
    <property type="match status" value="1"/>
</dbReference>
<reference evidence="1" key="1">
    <citation type="journal article" date="2020" name="mSystems">
        <title>Genome- and Community-Level Interaction Insights into Carbon Utilization and Element Cycling Functions of Hydrothermarchaeota in Hydrothermal Sediment.</title>
        <authorList>
            <person name="Zhou Z."/>
            <person name="Liu Y."/>
            <person name="Xu W."/>
            <person name="Pan J."/>
            <person name="Luo Z.H."/>
            <person name="Li M."/>
        </authorList>
    </citation>
    <scope>NUCLEOTIDE SEQUENCE [LARGE SCALE GENOMIC DNA]</scope>
    <source>
        <strain evidence="1">HyVt-19</strain>
    </source>
</reference>
<name>A0A7C1AW17_9BACT</name>
<dbReference type="Proteomes" id="UP000886355">
    <property type="component" value="Unassembled WGS sequence"/>
</dbReference>
<evidence type="ECO:0000313" key="1">
    <source>
        <dbReference type="EMBL" id="HDL90098.1"/>
    </source>
</evidence>
<dbReference type="InterPro" id="IPR052026">
    <property type="entry name" value="ExeA_AAA_ATPase_DNA-bind"/>
</dbReference>
<organism evidence="1">
    <name type="scientific">Thermodesulforhabdus norvegica</name>
    <dbReference type="NCBI Taxonomy" id="39841"/>
    <lineage>
        <taxon>Bacteria</taxon>
        <taxon>Pseudomonadati</taxon>
        <taxon>Thermodesulfobacteriota</taxon>
        <taxon>Syntrophobacteria</taxon>
        <taxon>Syntrophobacterales</taxon>
        <taxon>Thermodesulforhabdaceae</taxon>
        <taxon>Thermodesulforhabdus</taxon>
    </lineage>
</organism>
<dbReference type="PANTHER" id="PTHR35894">
    <property type="entry name" value="GENERAL SECRETION PATHWAY PROTEIN A-RELATED"/>
    <property type="match status" value="1"/>
</dbReference>
<sequence length="57" mass="6363">MYSSFYKLKAKPFQLSPDPKFFFNSGVHKRALSYLRYGLEQGEGFIVVTGAPGTGKT</sequence>